<evidence type="ECO:0000256" key="2">
    <source>
        <dbReference type="RuleBase" id="RU003876"/>
    </source>
</evidence>
<evidence type="ECO:0000256" key="3">
    <source>
        <dbReference type="SAM" id="MobiDB-lite"/>
    </source>
</evidence>
<name>A0A8M1M3H2_NEOSC</name>
<dbReference type="AlphaFoldDB" id="A0A8M1M3H2"/>
<accession>A0A8M1M3H2</accession>
<dbReference type="GeneID" id="123323948"/>
<dbReference type="KEGG" id="nsu:123323948"/>
<dbReference type="InterPro" id="IPR037231">
    <property type="entry name" value="NAP-like_sf"/>
</dbReference>
<proteinExistence type="inferred from homology"/>
<evidence type="ECO:0000256" key="1">
    <source>
        <dbReference type="ARBA" id="ARBA00009947"/>
    </source>
</evidence>
<keyword evidence="4" id="KW-1185">Reference proteome</keyword>
<dbReference type="GO" id="GO:0006334">
    <property type="term" value="P:nucleosome assembly"/>
    <property type="evidence" value="ECO:0007669"/>
    <property type="project" value="InterPro"/>
</dbReference>
<evidence type="ECO:0000313" key="4">
    <source>
        <dbReference type="Proteomes" id="UP000248481"/>
    </source>
</evidence>
<dbReference type="GO" id="GO:0005634">
    <property type="term" value="C:nucleus"/>
    <property type="evidence" value="ECO:0007669"/>
    <property type="project" value="InterPro"/>
</dbReference>
<feature type="compositionally biased region" description="Basic and acidic residues" evidence="3">
    <location>
        <begin position="9"/>
        <end position="18"/>
    </location>
</feature>
<dbReference type="Pfam" id="PF00956">
    <property type="entry name" value="NAP"/>
    <property type="match status" value="1"/>
</dbReference>
<protein>
    <submittedName>
        <fullName evidence="5">Testis-specific Y-encoded protein 1-like</fullName>
    </submittedName>
</protein>
<dbReference type="SUPFAM" id="SSF143113">
    <property type="entry name" value="NAP-like"/>
    <property type="match status" value="1"/>
</dbReference>
<evidence type="ECO:0000313" key="5">
    <source>
        <dbReference type="RefSeq" id="XP_044768416.1"/>
    </source>
</evidence>
<organism evidence="4 5">
    <name type="scientific">Neomonachus schauinslandi</name>
    <name type="common">Hawaiian monk seal</name>
    <name type="synonym">Monachus schauinslandi</name>
    <dbReference type="NCBI Taxonomy" id="29088"/>
    <lineage>
        <taxon>Eukaryota</taxon>
        <taxon>Metazoa</taxon>
        <taxon>Chordata</taxon>
        <taxon>Craniata</taxon>
        <taxon>Vertebrata</taxon>
        <taxon>Euteleostomi</taxon>
        <taxon>Mammalia</taxon>
        <taxon>Eutheria</taxon>
        <taxon>Laurasiatheria</taxon>
        <taxon>Carnivora</taxon>
        <taxon>Caniformia</taxon>
        <taxon>Pinnipedia</taxon>
        <taxon>Phocidae</taxon>
        <taxon>Monachinae</taxon>
        <taxon>Monachini</taxon>
        <taxon>Neomonachus</taxon>
    </lineage>
</organism>
<dbReference type="Gene3D" id="1.20.5.1500">
    <property type="match status" value="1"/>
</dbReference>
<dbReference type="InterPro" id="IPR002164">
    <property type="entry name" value="NAP_family"/>
</dbReference>
<sequence length="261" mass="29594">MAAEAVQEAEARPGRDEAGPGQELVVVAEDIMAVVEVVALEDEVPSQAEQAEQQRELPQEEPVLGPEIAGAPLAALEVVQLALASVDAQATGARLRLKRRMNQKRSSHLNRRRAIIQCIPGFWAQAILNHPEISAVLGDQDRDLLSYMTNLEVEEKCRPKYRCRLMFFFGNNPYFQNKGIIKEYHLSIAGYRASRCTPVQWFWDYERGAAGRRHDTTSLNFFNWLCDPSCPGSDRIAEVIIEDLWPNPLQYYPRQEGSRRE</sequence>
<dbReference type="Gene3D" id="3.30.1120.90">
    <property type="entry name" value="Nucleosome assembly protein"/>
    <property type="match status" value="1"/>
</dbReference>
<comment type="similarity">
    <text evidence="1 2">Belongs to the nucleosome assembly protein (NAP) family.</text>
</comment>
<dbReference type="RefSeq" id="XP_044768416.1">
    <property type="nucleotide sequence ID" value="XM_044912481.1"/>
</dbReference>
<dbReference type="PANTHER" id="PTHR11875">
    <property type="entry name" value="TESTIS-SPECIFIC Y-ENCODED PROTEIN"/>
    <property type="match status" value="1"/>
</dbReference>
<feature type="region of interest" description="Disordered" evidence="3">
    <location>
        <begin position="1"/>
        <end position="22"/>
    </location>
</feature>
<reference evidence="5" key="1">
    <citation type="submission" date="2025-08" db="UniProtKB">
        <authorList>
            <consortium name="RefSeq"/>
        </authorList>
    </citation>
    <scope>IDENTIFICATION</scope>
    <source>
        <tissue evidence="5">Blood</tissue>
    </source>
</reference>
<dbReference type="Proteomes" id="UP000248481">
    <property type="component" value="Unplaced"/>
</dbReference>
<gene>
    <name evidence="5" type="primary">LOC123323948</name>
</gene>